<accession>A0ABR5TLS4</accession>
<protein>
    <recommendedName>
        <fullName evidence="3">XRE family transcriptional regulator</fullName>
    </recommendedName>
</protein>
<gene>
    <name evidence="1" type="ORF">HMPREF1871_00644</name>
</gene>
<proteinExistence type="predicted"/>
<comment type="caution">
    <text evidence="1">The sequence shown here is derived from an EMBL/GenBank/DDBJ whole genome shotgun (WGS) entry which is preliminary data.</text>
</comment>
<sequence length="63" mass="7280">MKKIIKEIEDLLNSELTSYKIATGSGVANSMIQNYRNGKRKVENMTLKTALKLYEYIHKEDES</sequence>
<keyword evidence="2" id="KW-1185">Reference proteome</keyword>
<evidence type="ECO:0000313" key="2">
    <source>
        <dbReference type="Proteomes" id="UP000070467"/>
    </source>
</evidence>
<dbReference type="EMBL" id="LSDB01000023">
    <property type="protein sequence ID" value="KXB57978.1"/>
    <property type="molecule type" value="Genomic_DNA"/>
</dbReference>
<evidence type="ECO:0008006" key="3">
    <source>
        <dbReference type="Google" id="ProtNLM"/>
    </source>
</evidence>
<dbReference type="RefSeq" id="WP_066129977.1">
    <property type="nucleotide sequence ID" value="NZ_KQ959874.1"/>
</dbReference>
<reference evidence="1 2" key="1">
    <citation type="submission" date="2016-01" db="EMBL/GenBank/DDBJ databases">
        <authorList>
            <person name="Mitreva M."/>
            <person name="Pepin K.H."/>
            <person name="Mihindukulasuriya K.A."/>
            <person name="Fulton R."/>
            <person name="Fronick C."/>
            <person name="O'Laughlin M."/>
            <person name="Miner T."/>
            <person name="Herter B."/>
            <person name="Rosa B.A."/>
            <person name="Cordes M."/>
            <person name="Tomlinson C."/>
            <person name="Wollam A."/>
            <person name="Palsikar V.B."/>
            <person name="Mardis E.R."/>
            <person name="Wilson R.K."/>
        </authorList>
    </citation>
    <scope>NUCLEOTIDE SEQUENCE [LARGE SCALE GENOMIC DNA]</scope>
    <source>
        <strain evidence="1 2">KA00071</strain>
    </source>
</reference>
<evidence type="ECO:0000313" key="1">
    <source>
        <dbReference type="EMBL" id="KXB57978.1"/>
    </source>
</evidence>
<dbReference type="Proteomes" id="UP000070467">
    <property type="component" value="Unassembled WGS sequence"/>
</dbReference>
<name>A0ABR5TLS4_9BACL</name>
<organism evidence="1 2">
    <name type="scientific">Gemelliphila asaccharolytica</name>
    <dbReference type="NCBI Taxonomy" id="502393"/>
    <lineage>
        <taxon>Bacteria</taxon>
        <taxon>Bacillati</taxon>
        <taxon>Bacillota</taxon>
        <taxon>Bacilli</taxon>
        <taxon>Bacillales</taxon>
        <taxon>Gemellaceae</taxon>
        <taxon>Gemelliphila</taxon>
    </lineage>
</organism>